<keyword evidence="7" id="KW-1185">Reference proteome</keyword>
<feature type="domain" description="Phorbol-ester/DAG-type" evidence="5">
    <location>
        <begin position="1"/>
        <end position="47"/>
    </location>
</feature>
<feature type="domain" description="Phorbol-ester/DAG-type" evidence="5">
    <location>
        <begin position="110"/>
        <end position="155"/>
    </location>
</feature>
<keyword evidence="2" id="KW-0479">Metal-binding</keyword>
<feature type="region of interest" description="Disordered" evidence="4">
    <location>
        <begin position="62"/>
        <end position="90"/>
    </location>
</feature>
<accession>A0ABV0NK36</accession>
<dbReference type="EMBL" id="JAHRIO010040948">
    <property type="protein sequence ID" value="MEQ2171755.1"/>
    <property type="molecule type" value="Genomic_DNA"/>
</dbReference>
<dbReference type="SUPFAM" id="SSF57889">
    <property type="entry name" value="Cysteine-rich domain"/>
    <property type="match status" value="2"/>
</dbReference>
<dbReference type="SMART" id="SM00109">
    <property type="entry name" value="C1"/>
    <property type="match status" value="2"/>
</dbReference>
<gene>
    <name evidence="6" type="ORF">GOODEAATRI_014011</name>
</gene>
<dbReference type="PROSITE" id="PS50081">
    <property type="entry name" value="ZF_DAG_PE_2"/>
    <property type="match status" value="2"/>
</dbReference>
<evidence type="ECO:0000256" key="2">
    <source>
        <dbReference type="ARBA" id="ARBA00022723"/>
    </source>
</evidence>
<dbReference type="Pfam" id="PF00130">
    <property type="entry name" value="C1_1"/>
    <property type="match status" value="2"/>
</dbReference>
<sequence>MVQSYRTPTFCHHCGEMLWGLVRQGLKCEGCGLDFHKRCAFFLSNNCSRVRRQVSTSVSLFPPRRPRTHSLSSQTGGSLEEISLSKPLSRPPSWNEPPVWLGDKSRPQVPHTFHIHSYTKPTMCQHCHRLLKGLFRQGLQFNCHKRCEPSVPRDCPGERRAVNGGGELHFCFFFVLYPRLQALTDKAFGCDEIPLSEVLQVRGPAMLSVPPLPGNEVHSFELVTASLVFCVQAGDDAAAWESSIFQALMPLQSSIGPGKAQQG</sequence>
<dbReference type="Proteomes" id="UP001476798">
    <property type="component" value="Unassembled WGS sequence"/>
</dbReference>
<dbReference type="InterPro" id="IPR046349">
    <property type="entry name" value="C1-like_sf"/>
</dbReference>
<reference evidence="6 7" key="1">
    <citation type="submission" date="2021-06" db="EMBL/GenBank/DDBJ databases">
        <authorList>
            <person name="Palmer J.M."/>
        </authorList>
    </citation>
    <scope>NUCLEOTIDE SEQUENCE [LARGE SCALE GENOMIC DNA]</scope>
    <source>
        <strain evidence="6 7">GA_2019</strain>
        <tissue evidence="6">Muscle</tissue>
    </source>
</reference>
<dbReference type="InterPro" id="IPR002219">
    <property type="entry name" value="PKC_DAG/PE"/>
</dbReference>
<evidence type="ECO:0000256" key="4">
    <source>
        <dbReference type="SAM" id="MobiDB-lite"/>
    </source>
</evidence>
<evidence type="ECO:0000259" key="5">
    <source>
        <dbReference type="PROSITE" id="PS50081"/>
    </source>
</evidence>
<dbReference type="Gene3D" id="3.30.60.20">
    <property type="match status" value="2"/>
</dbReference>
<dbReference type="PANTHER" id="PTHR22968">
    <property type="entry name" value="PROTEIN KINASE C, MU"/>
    <property type="match status" value="1"/>
</dbReference>
<dbReference type="PANTHER" id="PTHR22968:SF25">
    <property type="entry name" value="PROTEIN KINASE C"/>
    <property type="match status" value="1"/>
</dbReference>
<evidence type="ECO:0000313" key="7">
    <source>
        <dbReference type="Proteomes" id="UP001476798"/>
    </source>
</evidence>
<evidence type="ECO:0000256" key="3">
    <source>
        <dbReference type="ARBA" id="ARBA00022833"/>
    </source>
</evidence>
<proteinExistence type="predicted"/>
<evidence type="ECO:0000313" key="6">
    <source>
        <dbReference type="EMBL" id="MEQ2171755.1"/>
    </source>
</evidence>
<keyword evidence="3" id="KW-0862">Zinc</keyword>
<evidence type="ECO:0000256" key="1">
    <source>
        <dbReference type="ARBA" id="ARBA00022553"/>
    </source>
</evidence>
<comment type="caution">
    <text evidence="6">The sequence shown here is derived from an EMBL/GenBank/DDBJ whole genome shotgun (WGS) entry which is preliminary data.</text>
</comment>
<dbReference type="InterPro" id="IPR011993">
    <property type="entry name" value="PH-like_dom_sf"/>
</dbReference>
<name>A0ABV0NK36_9TELE</name>
<dbReference type="Gene3D" id="2.30.29.30">
    <property type="entry name" value="Pleckstrin-homology domain (PH domain)/Phosphotyrosine-binding domain (PTB)"/>
    <property type="match status" value="1"/>
</dbReference>
<protein>
    <recommendedName>
        <fullName evidence="5">Phorbol-ester/DAG-type domain-containing protein</fullName>
    </recommendedName>
</protein>
<keyword evidence="1" id="KW-0597">Phosphoprotein</keyword>
<organism evidence="6 7">
    <name type="scientific">Goodea atripinnis</name>
    <dbReference type="NCBI Taxonomy" id="208336"/>
    <lineage>
        <taxon>Eukaryota</taxon>
        <taxon>Metazoa</taxon>
        <taxon>Chordata</taxon>
        <taxon>Craniata</taxon>
        <taxon>Vertebrata</taxon>
        <taxon>Euteleostomi</taxon>
        <taxon>Actinopterygii</taxon>
        <taxon>Neopterygii</taxon>
        <taxon>Teleostei</taxon>
        <taxon>Neoteleostei</taxon>
        <taxon>Acanthomorphata</taxon>
        <taxon>Ovalentaria</taxon>
        <taxon>Atherinomorphae</taxon>
        <taxon>Cyprinodontiformes</taxon>
        <taxon>Goodeidae</taxon>
        <taxon>Goodea</taxon>
    </lineage>
</organism>
<dbReference type="InterPro" id="IPR020454">
    <property type="entry name" value="DAG/PE-bd"/>
</dbReference>
<dbReference type="PRINTS" id="PR00008">
    <property type="entry name" value="DAGPEDOMAIN"/>
</dbReference>